<dbReference type="Proteomes" id="UP000490386">
    <property type="component" value="Unassembled WGS sequence"/>
</dbReference>
<dbReference type="RefSeq" id="WP_151424796.1">
    <property type="nucleotide sequence ID" value="NZ_CANKVH010000005.1"/>
</dbReference>
<dbReference type="EMBL" id="WBJX01000006">
    <property type="protein sequence ID" value="KAB1636510.1"/>
    <property type="molecule type" value="Genomic_DNA"/>
</dbReference>
<comment type="caution">
    <text evidence="2">The sequence shown here is derived from an EMBL/GenBank/DDBJ whole genome shotgun (WGS) entry which is preliminary data.</text>
</comment>
<dbReference type="Pfam" id="PF04213">
    <property type="entry name" value="HtaA"/>
    <property type="match status" value="1"/>
</dbReference>
<proteinExistence type="predicted"/>
<evidence type="ECO:0000313" key="3">
    <source>
        <dbReference type="Proteomes" id="UP000490386"/>
    </source>
</evidence>
<dbReference type="AlphaFoldDB" id="A0A7J5AYL2"/>
<gene>
    <name evidence="2" type="ORF">F8O03_16340</name>
</gene>
<name>A0A7J5AYL2_9MICO</name>
<accession>A0A7J5AYL2</accession>
<protein>
    <recommendedName>
        <fullName evidence="1">Htaa domain-containing protein</fullName>
    </recommendedName>
</protein>
<keyword evidence="3" id="KW-1185">Reference proteome</keyword>
<reference evidence="2 3" key="1">
    <citation type="submission" date="2019-09" db="EMBL/GenBank/DDBJ databases">
        <title>Phylogeny of genus Pseudoclavibacter and closely related genus.</title>
        <authorList>
            <person name="Li Y."/>
        </authorList>
    </citation>
    <scope>NUCLEOTIDE SEQUENCE [LARGE SCALE GENOMIC DNA]</scope>
    <source>
        <strain evidence="2 3">THG-MD12</strain>
    </source>
</reference>
<organism evidence="2 3">
    <name type="scientific">Pseudoclavibacter terrae</name>
    <dbReference type="NCBI Taxonomy" id="1530195"/>
    <lineage>
        <taxon>Bacteria</taxon>
        <taxon>Bacillati</taxon>
        <taxon>Actinomycetota</taxon>
        <taxon>Actinomycetes</taxon>
        <taxon>Micrococcales</taxon>
        <taxon>Microbacteriaceae</taxon>
        <taxon>Pseudoclavibacter</taxon>
    </lineage>
</organism>
<feature type="domain" description="Htaa" evidence="1">
    <location>
        <begin position="6"/>
        <end position="154"/>
    </location>
</feature>
<dbReference type="InterPro" id="IPR007331">
    <property type="entry name" value="Htaa"/>
</dbReference>
<evidence type="ECO:0000313" key="2">
    <source>
        <dbReference type="EMBL" id="KAB1636510.1"/>
    </source>
</evidence>
<evidence type="ECO:0000259" key="1">
    <source>
        <dbReference type="Pfam" id="PF04213"/>
    </source>
</evidence>
<sequence length="168" mass="18297">MELWRGELRWPIKSSFVEYVRRSGGDVRVEGGAFVDDEEFAYPRGATDSAWLAGESPVGSASFVGSVRLTGHGGMLDVTFRNPQLVFDGDGARLVVQGEDGALIDFASCEVGTPLVRDDVAEWLGVRVILTPAGSSVFNGMYRPYSEMDSLNFTLALGRTESPREERA</sequence>
<dbReference type="OrthoDB" id="7210788at2"/>